<dbReference type="EMBL" id="CM046503">
    <property type="protein sequence ID" value="KAI8683655.1"/>
    <property type="molecule type" value="Genomic_DNA"/>
</dbReference>
<proteinExistence type="predicted"/>
<reference evidence="1" key="1">
    <citation type="submission" date="2022-06" db="EMBL/GenBank/DDBJ databases">
        <title>Fusarium solani species complex genomes reveal bases of compartmentalisation and animal pathogenesis.</title>
        <authorList>
            <person name="Tsai I.J."/>
        </authorList>
    </citation>
    <scope>NUCLEOTIDE SEQUENCE</scope>
    <source>
        <strain evidence="1">Fu6.1</strain>
    </source>
</reference>
<accession>A0ACC0RDQ6</accession>
<evidence type="ECO:0000313" key="2">
    <source>
        <dbReference type="Proteomes" id="UP001065298"/>
    </source>
</evidence>
<keyword evidence="1" id="KW-0808">Transferase</keyword>
<protein>
    <submittedName>
        <fullName evidence="1">Protein kinase domain-containing protein</fullName>
    </submittedName>
</protein>
<dbReference type="Proteomes" id="UP001065298">
    <property type="component" value="Chromosome 1"/>
</dbReference>
<organism evidence="1 2">
    <name type="scientific">Fusarium keratoplasticum</name>
    <dbReference type="NCBI Taxonomy" id="1328300"/>
    <lineage>
        <taxon>Eukaryota</taxon>
        <taxon>Fungi</taxon>
        <taxon>Dikarya</taxon>
        <taxon>Ascomycota</taxon>
        <taxon>Pezizomycotina</taxon>
        <taxon>Sordariomycetes</taxon>
        <taxon>Hypocreomycetidae</taxon>
        <taxon>Hypocreales</taxon>
        <taxon>Nectriaceae</taxon>
        <taxon>Fusarium</taxon>
        <taxon>Fusarium solani species complex</taxon>
    </lineage>
</organism>
<keyword evidence="2" id="KW-1185">Reference proteome</keyword>
<gene>
    <name evidence="1" type="ORF">NCS57_00030200</name>
</gene>
<keyword evidence="1" id="KW-0418">Kinase</keyword>
<sequence length="789" mass="89415">MRPEEIQVRTIMVPDNDLLHLRNMMSLQGAIVRGETEVLFHNCTEIPIEYWDKVRHNHRQLDKRYNFYYRNARPKNIPQHVDDATARRGIDDVQWKGLRFEFIKVLAAGGHGYVSLWRVWFEDGSSKKVVIKRALGRDFDVGRESRFHLRYAGAEHTSQVLDLHAEAMKIQNQVRQRNPLARLRYRTGSDFNAGSLQLIVFEFMEHGDLHKVLTLASQMDAEFPDRTLWGIWECLVRGVASVAYVPSFLAMHRDFDKELQTAIDTNRLEHFLAQLENIQQSHDVHLDLEELNVLAGTADSHPNNPIFKLHDLGAFSYIMSEKWKTWGDARYWKMRKPCKLHRVTPEQVHQDWDQLRTDEGVNLDGSQFAGEDLTQGHPIAGRFGTWTNIFFIGKVMEAAITFLTEAYPFDAYHFDSMDGTQSGNTYGWVLQDPSLSHVDPTLRDLIMRCQLEVPGERPSITTLLREIAIRKMHPFYQSSEEMAYFWECFFGPKDLEPISDPIDDDVADALEESMAGGIIPFLHPDPGSEPHRHEQQADSAPAERLEYFQMWMDRQSRTSAASGDGDQTPQPPVGGHQPPVPGQDQHQIPRRPANLRVPQRIARRPVGDRPSAAAAAAAAAAPSWLNPPSLETAAMDDDEAAQEDAGGPYANLRCARAEPDGSVSESGSDKSPVPMARRGIRFDLPKGGARRGKAKKTGSIYDRRKMRFPNRKERGSRVNKRVSEPSTRSIKAGVKMNNLDKFVQAAMDDMPMAIRNLMARTKHLERRLADGNLPALAYITAGGKGDFDD</sequence>
<comment type="caution">
    <text evidence="1">The sequence shown here is derived from an EMBL/GenBank/DDBJ whole genome shotgun (WGS) entry which is preliminary data.</text>
</comment>
<name>A0ACC0RDQ6_9HYPO</name>
<evidence type="ECO:0000313" key="1">
    <source>
        <dbReference type="EMBL" id="KAI8683655.1"/>
    </source>
</evidence>